<evidence type="ECO:0008006" key="8">
    <source>
        <dbReference type="Google" id="ProtNLM"/>
    </source>
</evidence>
<comment type="caution">
    <text evidence="4">The sequence shown here is derived from an EMBL/GenBank/DDBJ whole genome shotgun (WGS) entry which is preliminary data.</text>
</comment>
<evidence type="ECO:0000313" key="6">
    <source>
        <dbReference type="Proteomes" id="UP000434957"/>
    </source>
</evidence>
<sequence>MRTWLYLLLSESVVLTSRPSTAATHSLFRWRARSHSFGPLCSSILSSAISVVLRPLWASALTCRYHDRC</sequence>
<feature type="chain" id="PRO_5036167557" description="RxLR effector protein" evidence="1">
    <location>
        <begin position="17"/>
        <end position="69"/>
    </location>
</feature>
<evidence type="ECO:0000313" key="5">
    <source>
        <dbReference type="Proteomes" id="UP000429607"/>
    </source>
</evidence>
<dbReference type="EMBL" id="QXFV01001069">
    <property type="protein sequence ID" value="KAE9016204.1"/>
    <property type="molecule type" value="Genomic_DNA"/>
</dbReference>
<accession>A0A6A4EFT2</accession>
<dbReference type="EMBL" id="QXFU01001219">
    <property type="protein sequence ID" value="KAE9007568.1"/>
    <property type="molecule type" value="Genomic_DNA"/>
</dbReference>
<gene>
    <name evidence="3" type="ORF">PR001_g14715</name>
    <name evidence="2" type="ORF">PR002_g16158</name>
    <name evidence="4" type="ORF">PR003_g16519</name>
</gene>
<reference evidence="4 6" key="1">
    <citation type="submission" date="2018-08" db="EMBL/GenBank/DDBJ databases">
        <title>Genomic investigation of the strawberry pathogen Phytophthora fragariae indicates pathogenicity is determined by transcriptional variation in three key races.</title>
        <authorList>
            <person name="Adams T.M."/>
            <person name="Armitage A.D."/>
            <person name="Sobczyk M.K."/>
            <person name="Bates H.J."/>
            <person name="Dunwell J.M."/>
            <person name="Nellist C.F."/>
            <person name="Harrison R.J."/>
        </authorList>
    </citation>
    <scope>NUCLEOTIDE SEQUENCE [LARGE SCALE GENOMIC DNA]</scope>
    <source>
        <strain evidence="3 5">SCRP249</strain>
        <strain evidence="2 7">SCRP324</strain>
        <strain evidence="4 6">SCRP333</strain>
    </source>
</reference>
<evidence type="ECO:0000256" key="1">
    <source>
        <dbReference type="SAM" id="SignalP"/>
    </source>
</evidence>
<protein>
    <recommendedName>
        <fullName evidence="8">RxLR effector protein</fullName>
    </recommendedName>
</protein>
<evidence type="ECO:0000313" key="4">
    <source>
        <dbReference type="EMBL" id="KAE9325279.1"/>
    </source>
</evidence>
<keyword evidence="1" id="KW-0732">Signal</keyword>
<name>A0A6A4EFT2_9STRA</name>
<organism evidence="4 6">
    <name type="scientific">Phytophthora rubi</name>
    <dbReference type="NCBI Taxonomy" id="129364"/>
    <lineage>
        <taxon>Eukaryota</taxon>
        <taxon>Sar</taxon>
        <taxon>Stramenopiles</taxon>
        <taxon>Oomycota</taxon>
        <taxon>Peronosporomycetes</taxon>
        <taxon>Peronosporales</taxon>
        <taxon>Peronosporaceae</taxon>
        <taxon>Phytophthora</taxon>
    </lineage>
</organism>
<dbReference type="Proteomes" id="UP000429607">
    <property type="component" value="Unassembled WGS sequence"/>
</dbReference>
<dbReference type="EMBL" id="QXFT01001212">
    <property type="protein sequence ID" value="KAE9325279.1"/>
    <property type="molecule type" value="Genomic_DNA"/>
</dbReference>
<dbReference type="AlphaFoldDB" id="A0A6A4EFT2"/>
<evidence type="ECO:0000313" key="2">
    <source>
        <dbReference type="EMBL" id="KAE9007568.1"/>
    </source>
</evidence>
<feature type="signal peptide" evidence="1">
    <location>
        <begin position="1"/>
        <end position="16"/>
    </location>
</feature>
<dbReference type="Proteomes" id="UP000435112">
    <property type="component" value="Unassembled WGS sequence"/>
</dbReference>
<dbReference type="Proteomes" id="UP000434957">
    <property type="component" value="Unassembled WGS sequence"/>
</dbReference>
<keyword evidence="6" id="KW-1185">Reference proteome</keyword>
<evidence type="ECO:0000313" key="7">
    <source>
        <dbReference type="Proteomes" id="UP000435112"/>
    </source>
</evidence>
<proteinExistence type="predicted"/>
<evidence type="ECO:0000313" key="3">
    <source>
        <dbReference type="EMBL" id="KAE9016204.1"/>
    </source>
</evidence>